<reference evidence="2" key="2">
    <citation type="submission" date="2021-08" db="EMBL/GenBank/DDBJ databases">
        <authorList>
            <person name="Tani A."/>
            <person name="Ola A."/>
            <person name="Ogura Y."/>
            <person name="Katsura K."/>
            <person name="Hayashi T."/>
        </authorList>
    </citation>
    <scope>NUCLEOTIDE SEQUENCE</scope>
    <source>
        <strain evidence="2">DSM 16372</strain>
    </source>
</reference>
<reference evidence="2" key="1">
    <citation type="journal article" date="2016" name="Front. Microbiol.">
        <title>Genome Sequence of the Piezophilic, Mesophilic Sulfate-Reducing Bacterium Desulfovibrio indicus J2T.</title>
        <authorList>
            <person name="Cao J."/>
            <person name="Maignien L."/>
            <person name="Shao Z."/>
            <person name="Alain K."/>
            <person name="Jebbar M."/>
        </authorList>
    </citation>
    <scope>NUCLEOTIDE SEQUENCE</scope>
    <source>
        <strain evidence="2">DSM 16372</strain>
    </source>
</reference>
<sequence length="65" mass="6121">MMKFVTPGVVAGVLTMAGVLSVAVGKPALGAFLSDPATAATVTAVVSGVGALLAGVLQGVKNPAA</sequence>
<keyword evidence="1" id="KW-1133">Transmembrane helix</keyword>
<keyword evidence="3" id="KW-1185">Reference proteome</keyword>
<dbReference type="EMBL" id="BPQO01000046">
    <property type="protein sequence ID" value="GJD92502.1"/>
    <property type="molecule type" value="Genomic_DNA"/>
</dbReference>
<evidence type="ECO:0000313" key="2">
    <source>
        <dbReference type="EMBL" id="GJD92502.1"/>
    </source>
</evidence>
<keyword evidence="1" id="KW-0812">Transmembrane</keyword>
<organism evidence="2 3">
    <name type="scientific">Methylobacterium hispanicum</name>
    <dbReference type="NCBI Taxonomy" id="270350"/>
    <lineage>
        <taxon>Bacteria</taxon>
        <taxon>Pseudomonadati</taxon>
        <taxon>Pseudomonadota</taxon>
        <taxon>Alphaproteobacteria</taxon>
        <taxon>Hyphomicrobiales</taxon>
        <taxon>Methylobacteriaceae</taxon>
        <taxon>Methylobacterium</taxon>
    </lineage>
</organism>
<evidence type="ECO:0000313" key="3">
    <source>
        <dbReference type="Proteomes" id="UP001055247"/>
    </source>
</evidence>
<feature type="transmembrane region" description="Helical" evidence="1">
    <location>
        <begin position="37"/>
        <end position="57"/>
    </location>
</feature>
<proteinExistence type="predicted"/>
<keyword evidence="1" id="KW-0472">Membrane</keyword>
<dbReference type="Proteomes" id="UP001055247">
    <property type="component" value="Unassembled WGS sequence"/>
</dbReference>
<dbReference type="AlphaFoldDB" id="A0AAV4ZWG7"/>
<protein>
    <recommendedName>
        <fullName evidence="4">Holin</fullName>
    </recommendedName>
</protein>
<dbReference type="RefSeq" id="WP_066926002.1">
    <property type="nucleotide sequence ID" value="NZ_BPQO01000046.1"/>
</dbReference>
<comment type="caution">
    <text evidence="2">The sequence shown here is derived from an EMBL/GenBank/DDBJ whole genome shotgun (WGS) entry which is preliminary data.</text>
</comment>
<name>A0AAV4ZWG7_9HYPH</name>
<evidence type="ECO:0008006" key="4">
    <source>
        <dbReference type="Google" id="ProtNLM"/>
    </source>
</evidence>
<gene>
    <name evidence="2" type="ORF">BHAOGJBA_6056</name>
</gene>
<accession>A0AAV4ZWG7</accession>
<evidence type="ECO:0000256" key="1">
    <source>
        <dbReference type="SAM" id="Phobius"/>
    </source>
</evidence>